<name>A0AAV8Y606_9CUCU</name>
<reference evidence="1" key="1">
    <citation type="journal article" date="2023" name="Insect Mol. Biol.">
        <title>Genome sequencing provides insights into the evolution of gene families encoding plant cell wall-degrading enzymes in longhorned beetles.</title>
        <authorList>
            <person name="Shin N.R."/>
            <person name="Okamura Y."/>
            <person name="Kirsch R."/>
            <person name="Pauchet Y."/>
        </authorList>
    </citation>
    <scope>NUCLEOTIDE SEQUENCE</scope>
    <source>
        <strain evidence="1">AMC_N1</strain>
    </source>
</reference>
<sequence length="163" mass="19004">MNKIAILQMIARHQITKYPELPPISQGTGAWTCMAAKEKILRINSDAQTLDVMHMLEENPHTSSRQKALALNISHSSILRVLIENRMYPYKVHCSKIMLYRRWQTCIQVKETHNFHDLADLRRSITVAITSITPQMLTNFPRSQRFDRHAWLKHEKVDVMIAT</sequence>
<protein>
    <recommendedName>
        <fullName evidence="3">Transposase</fullName>
    </recommendedName>
</protein>
<proteinExistence type="predicted"/>
<accession>A0AAV8Y606</accession>
<evidence type="ECO:0000313" key="1">
    <source>
        <dbReference type="EMBL" id="KAJ8946520.1"/>
    </source>
</evidence>
<evidence type="ECO:0000313" key="2">
    <source>
        <dbReference type="Proteomes" id="UP001162162"/>
    </source>
</evidence>
<dbReference type="AlphaFoldDB" id="A0AAV8Y606"/>
<gene>
    <name evidence="1" type="ORF">NQ318_004656</name>
</gene>
<organism evidence="1 2">
    <name type="scientific">Aromia moschata</name>
    <dbReference type="NCBI Taxonomy" id="1265417"/>
    <lineage>
        <taxon>Eukaryota</taxon>
        <taxon>Metazoa</taxon>
        <taxon>Ecdysozoa</taxon>
        <taxon>Arthropoda</taxon>
        <taxon>Hexapoda</taxon>
        <taxon>Insecta</taxon>
        <taxon>Pterygota</taxon>
        <taxon>Neoptera</taxon>
        <taxon>Endopterygota</taxon>
        <taxon>Coleoptera</taxon>
        <taxon>Polyphaga</taxon>
        <taxon>Cucujiformia</taxon>
        <taxon>Chrysomeloidea</taxon>
        <taxon>Cerambycidae</taxon>
        <taxon>Cerambycinae</taxon>
        <taxon>Callichromatini</taxon>
        <taxon>Aromia</taxon>
    </lineage>
</organism>
<comment type="caution">
    <text evidence="1">The sequence shown here is derived from an EMBL/GenBank/DDBJ whole genome shotgun (WGS) entry which is preliminary data.</text>
</comment>
<keyword evidence="2" id="KW-1185">Reference proteome</keyword>
<dbReference type="Proteomes" id="UP001162162">
    <property type="component" value="Unassembled WGS sequence"/>
</dbReference>
<dbReference type="EMBL" id="JAPWTK010000183">
    <property type="protein sequence ID" value="KAJ8946520.1"/>
    <property type="molecule type" value="Genomic_DNA"/>
</dbReference>
<evidence type="ECO:0008006" key="3">
    <source>
        <dbReference type="Google" id="ProtNLM"/>
    </source>
</evidence>